<keyword evidence="3" id="KW-1185">Reference proteome</keyword>
<keyword evidence="1" id="KW-0732">Signal</keyword>
<dbReference type="Proteomes" id="UP000327108">
    <property type="component" value="Unassembled WGS sequence"/>
</dbReference>
<comment type="caution">
    <text evidence="2">The sequence shown here is derived from an EMBL/GenBank/DDBJ whole genome shotgun (WGS) entry which is preliminary data.</text>
</comment>
<reference evidence="2 3" key="1">
    <citation type="submission" date="2019-09" db="EMBL/GenBank/DDBJ databases">
        <title>Biological control of the noxious weed angled onion (Allium triquetrum) thwarted by endophytic bacteria in Victoria, Australia.</title>
        <authorList>
            <person name="Tehranchian P."/>
            <person name="Adair R.J."/>
            <person name="Van T.H."/>
            <person name="Morrison P.D."/>
            <person name="Williams H."/>
            <person name="Lawrie A.C."/>
        </authorList>
    </citation>
    <scope>NUCLEOTIDE SEQUENCE [LARGE SCALE GENOMIC DNA]</scope>
    <source>
        <strain evidence="2 3">RPTAtOch1</strain>
    </source>
</reference>
<accession>A0A5N1K1W5</accession>
<evidence type="ECO:0000256" key="1">
    <source>
        <dbReference type="SAM" id="SignalP"/>
    </source>
</evidence>
<feature type="signal peptide" evidence="1">
    <location>
        <begin position="1"/>
        <end position="26"/>
    </location>
</feature>
<evidence type="ECO:0000313" key="3">
    <source>
        <dbReference type="Proteomes" id="UP000327108"/>
    </source>
</evidence>
<name>A0A5N1K1W5_9HYPH</name>
<proteinExistence type="predicted"/>
<evidence type="ECO:0000313" key="2">
    <source>
        <dbReference type="EMBL" id="KAA9368254.1"/>
    </source>
</evidence>
<organism evidence="2 3">
    <name type="scientific">Ochrobactrum quorumnocens</name>
    <dbReference type="NCBI Taxonomy" id="271865"/>
    <lineage>
        <taxon>Bacteria</taxon>
        <taxon>Pseudomonadati</taxon>
        <taxon>Pseudomonadota</taxon>
        <taxon>Alphaproteobacteria</taxon>
        <taxon>Hyphomicrobiales</taxon>
        <taxon>Brucellaceae</taxon>
        <taxon>Brucella/Ochrobactrum group</taxon>
        <taxon>Ochrobactrum</taxon>
    </lineage>
</organism>
<sequence>MRSFFKSIFVISMLAPCFATTANASADDHFDCSDRAGAIVKQAYPFARAVDGGYKVGKARISLRESGEAKSVSCRVWPSHPQLTLAAIPLIRSEDDEESDGDIELLVLDSGNLAVEGRLLLKDRAIEDAVRIKTIEFDTANYRLTPDLLAFGLRIKRATNSRVMPYEEEALSLFTFSKGEITVVLDGLLSQQNNIDSGFAVCEDERTELATELAMARTNHHGYRDIDVLVRESSARQIGTVDHCSEDDSHSIKHQQLIFDGTHYEIPKTMSAGR</sequence>
<feature type="chain" id="PRO_5024280409" evidence="1">
    <location>
        <begin position="27"/>
        <end position="274"/>
    </location>
</feature>
<gene>
    <name evidence="2" type="ORF">F3W84_10205</name>
</gene>
<protein>
    <submittedName>
        <fullName evidence="2">Uncharacterized protein</fullName>
    </submittedName>
</protein>
<dbReference type="AlphaFoldDB" id="A0A5N1K1W5"/>
<dbReference type="RefSeq" id="WP_151093271.1">
    <property type="nucleotide sequence ID" value="NZ_VYXQ01000008.1"/>
</dbReference>
<dbReference type="EMBL" id="VYXQ01000008">
    <property type="protein sequence ID" value="KAA9368254.1"/>
    <property type="molecule type" value="Genomic_DNA"/>
</dbReference>